<dbReference type="GO" id="GO:0005509">
    <property type="term" value="F:calcium ion binding"/>
    <property type="evidence" value="ECO:0007669"/>
    <property type="project" value="InterPro"/>
</dbReference>
<dbReference type="InterPro" id="IPR011992">
    <property type="entry name" value="EF-hand-dom_pair"/>
</dbReference>
<dbReference type="PANTHER" id="PTHR23104:SF17">
    <property type="entry name" value="EF-HAND DOMAIN-CONTAINING PROTEIN"/>
    <property type="match status" value="1"/>
</dbReference>
<feature type="compositionally biased region" description="Pro residues" evidence="4">
    <location>
        <begin position="33"/>
        <end position="48"/>
    </location>
</feature>
<reference evidence="7" key="1">
    <citation type="submission" date="2015-11" db="EMBL/GenBank/DDBJ databases">
        <title>De novo transcriptome assembly of four potential Pierce s Disease insect vectors from Arizona vineyards.</title>
        <authorList>
            <person name="Tassone E.E."/>
        </authorList>
    </citation>
    <scope>NUCLEOTIDE SEQUENCE</scope>
</reference>
<dbReference type="InterPro" id="IPR018247">
    <property type="entry name" value="EF_Hand_1_Ca_BS"/>
</dbReference>
<keyword evidence="1 5" id="KW-0732">Signal</keyword>
<feature type="domain" description="EF-hand" evidence="6">
    <location>
        <begin position="149"/>
        <end position="232"/>
    </location>
</feature>
<gene>
    <name evidence="7" type="ORF">g.25743</name>
</gene>
<feature type="signal peptide" evidence="5">
    <location>
        <begin position="1"/>
        <end position="21"/>
    </location>
</feature>
<dbReference type="SUPFAM" id="SSF47473">
    <property type="entry name" value="EF-hand"/>
    <property type="match status" value="1"/>
</dbReference>
<sequence length="249" mass="28582">MDRVLSSILVVVTTLIVITNPQKVAPGVNPNNYQPPPQQQYQPPPPPQQVQYQQQPIQQQPMQQQPIQHQPIQQQPIQHQPVQQQPIQSAIPQEAYRPPPPPPQQQQQQPHHDHHDQPQLLNAANLAEEREHMQEHLNVNIDTSKMTEQELQFHYFKMHDADNNNKLDGCELIKSLIHWHEQGHQDPSTGHQTPPREKIFTDEELSNLIDPILNMDDANTDGYIDYPEFVRAQQKAAAAAQAQQANKQS</sequence>
<name>A0A1B6JXY4_9HEMI</name>
<organism evidence="7">
    <name type="scientific">Homalodisca liturata</name>
    <dbReference type="NCBI Taxonomy" id="320908"/>
    <lineage>
        <taxon>Eukaryota</taxon>
        <taxon>Metazoa</taxon>
        <taxon>Ecdysozoa</taxon>
        <taxon>Arthropoda</taxon>
        <taxon>Hexapoda</taxon>
        <taxon>Insecta</taxon>
        <taxon>Pterygota</taxon>
        <taxon>Neoptera</taxon>
        <taxon>Paraneoptera</taxon>
        <taxon>Hemiptera</taxon>
        <taxon>Auchenorrhyncha</taxon>
        <taxon>Membracoidea</taxon>
        <taxon>Cicadellidae</taxon>
        <taxon>Cicadellinae</taxon>
        <taxon>Proconiini</taxon>
        <taxon>Homalodisca</taxon>
    </lineage>
</organism>
<dbReference type="InterPro" id="IPR052110">
    <property type="entry name" value="MCFD2-like"/>
</dbReference>
<evidence type="ECO:0000256" key="4">
    <source>
        <dbReference type="SAM" id="MobiDB-lite"/>
    </source>
</evidence>
<accession>A0A1B6JXY4</accession>
<proteinExistence type="predicted"/>
<feature type="chain" id="PRO_5008586117" description="EF-hand domain-containing protein" evidence="5">
    <location>
        <begin position="22"/>
        <end position="249"/>
    </location>
</feature>
<dbReference type="PROSITE" id="PS00018">
    <property type="entry name" value="EF_HAND_1"/>
    <property type="match status" value="2"/>
</dbReference>
<dbReference type="Gene3D" id="1.10.238.10">
    <property type="entry name" value="EF-hand"/>
    <property type="match status" value="1"/>
</dbReference>
<evidence type="ECO:0000256" key="3">
    <source>
        <dbReference type="ARBA" id="ARBA00022837"/>
    </source>
</evidence>
<evidence type="ECO:0000313" key="7">
    <source>
        <dbReference type="EMBL" id="JAT04056.1"/>
    </source>
</evidence>
<evidence type="ECO:0000256" key="2">
    <source>
        <dbReference type="ARBA" id="ARBA00022737"/>
    </source>
</evidence>
<evidence type="ECO:0000259" key="6">
    <source>
        <dbReference type="Pfam" id="PF13499"/>
    </source>
</evidence>
<keyword evidence="3" id="KW-0106">Calcium</keyword>
<dbReference type="AlphaFoldDB" id="A0A1B6JXY4"/>
<feature type="region of interest" description="Disordered" evidence="4">
    <location>
        <begin position="23"/>
        <end position="116"/>
    </location>
</feature>
<evidence type="ECO:0000256" key="5">
    <source>
        <dbReference type="SAM" id="SignalP"/>
    </source>
</evidence>
<keyword evidence="2" id="KW-0677">Repeat</keyword>
<dbReference type="PANTHER" id="PTHR23104">
    <property type="entry name" value="MULTIPLE COAGULATION FACTOR DEFICIENCY PROTEIN 2 NEURAL STEM CELL DERIVED NEURONAL SURVIVAL PROTEIN"/>
    <property type="match status" value="1"/>
</dbReference>
<dbReference type="InterPro" id="IPR002048">
    <property type="entry name" value="EF_hand_dom"/>
</dbReference>
<protein>
    <recommendedName>
        <fullName evidence="6">EF-hand domain-containing protein</fullName>
    </recommendedName>
</protein>
<feature type="compositionally biased region" description="Low complexity" evidence="4">
    <location>
        <begin position="49"/>
        <end position="88"/>
    </location>
</feature>
<evidence type="ECO:0000256" key="1">
    <source>
        <dbReference type="ARBA" id="ARBA00022729"/>
    </source>
</evidence>
<dbReference type="EMBL" id="GECU01003651">
    <property type="protein sequence ID" value="JAT04056.1"/>
    <property type="molecule type" value="Transcribed_RNA"/>
</dbReference>
<dbReference type="Pfam" id="PF13499">
    <property type="entry name" value="EF-hand_7"/>
    <property type="match status" value="1"/>
</dbReference>